<accession>A0ABY6JZL1</accession>
<feature type="domain" description="DUF5641" evidence="2">
    <location>
        <begin position="2"/>
        <end position="47"/>
    </location>
</feature>
<evidence type="ECO:0000259" key="2">
    <source>
        <dbReference type="Pfam" id="PF18701"/>
    </source>
</evidence>
<sequence length="103" mass="11549">MENIKRMFWPKGRIVELISGKDGIARVAHVKTSTGVLVRAIQRLYPLEISSNEGKDRSDKLSLNPESDIILGKGPETLPGNYKSRYGRESKLPDRRAVSEDLV</sequence>
<keyword evidence="4" id="KW-1185">Reference proteome</keyword>
<dbReference type="Proteomes" id="UP001235939">
    <property type="component" value="Chromosome 01"/>
</dbReference>
<evidence type="ECO:0000313" key="3">
    <source>
        <dbReference type="EMBL" id="UYV62031.1"/>
    </source>
</evidence>
<evidence type="ECO:0000313" key="4">
    <source>
        <dbReference type="Proteomes" id="UP001235939"/>
    </source>
</evidence>
<feature type="compositionally biased region" description="Basic and acidic residues" evidence="1">
    <location>
        <begin position="86"/>
        <end position="103"/>
    </location>
</feature>
<evidence type="ECO:0000256" key="1">
    <source>
        <dbReference type="SAM" id="MobiDB-lite"/>
    </source>
</evidence>
<feature type="region of interest" description="Disordered" evidence="1">
    <location>
        <begin position="52"/>
        <end position="103"/>
    </location>
</feature>
<organism evidence="3 4">
    <name type="scientific">Cordylochernes scorpioides</name>
    <dbReference type="NCBI Taxonomy" id="51811"/>
    <lineage>
        <taxon>Eukaryota</taxon>
        <taxon>Metazoa</taxon>
        <taxon>Ecdysozoa</taxon>
        <taxon>Arthropoda</taxon>
        <taxon>Chelicerata</taxon>
        <taxon>Arachnida</taxon>
        <taxon>Pseudoscorpiones</taxon>
        <taxon>Cheliferoidea</taxon>
        <taxon>Chernetidae</taxon>
        <taxon>Cordylochernes</taxon>
    </lineage>
</organism>
<protein>
    <recommendedName>
        <fullName evidence="2">DUF5641 domain-containing protein</fullName>
    </recommendedName>
</protein>
<dbReference type="EMBL" id="CP092863">
    <property type="protein sequence ID" value="UYV62031.1"/>
    <property type="molecule type" value="Genomic_DNA"/>
</dbReference>
<dbReference type="InterPro" id="IPR040676">
    <property type="entry name" value="DUF5641"/>
</dbReference>
<dbReference type="Pfam" id="PF18701">
    <property type="entry name" value="DUF5641"/>
    <property type="match status" value="1"/>
</dbReference>
<proteinExistence type="predicted"/>
<name>A0ABY6JZL1_9ARAC</name>
<gene>
    <name evidence="3" type="ORF">LAZ67_1007549</name>
</gene>
<reference evidence="3 4" key="1">
    <citation type="submission" date="2022-01" db="EMBL/GenBank/DDBJ databases">
        <title>A chromosomal length assembly of Cordylochernes scorpioides.</title>
        <authorList>
            <person name="Zeh D."/>
            <person name="Zeh J."/>
        </authorList>
    </citation>
    <scope>NUCLEOTIDE SEQUENCE [LARGE SCALE GENOMIC DNA]</scope>
    <source>
        <strain evidence="3">IN4F17</strain>
        <tissue evidence="3">Whole Body</tissue>
    </source>
</reference>